<dbReference type="EMBL" id="LN899819">
    <property type="protein sequence ID" value="CUV11409.1"/>
    <property type="molecule type" value="Genomic_DNA"/>
</dbReference>
<gene>
    <name evidence="2" type="ORF">RUN39_v1_130014</name>
</gene>
<reference evidence="2" key="1">
    <citation type="submission" date="2015-10" db="EMBL/GenBank/DDBJ databases">
        <authorList>
            <person name="Gilbert D.G."/>
        </authorList>
    </citation>
    <scope>NUCLEOTIDE SEQUENCE</scope>
    <source>
        <strain evidence="2">Phyl III-seqv23</strain>
    </source>
</reference>
<evidence type="ECO:0000256" key="1">
    <source>
        <dbReference type="SAM" id="MobiDB-lite"/>
    </source>
</evidence>
<organism evidence="2">
    <name type="scientific">Ralstonia solanacearum</name>
    <name type="common">Pseudomonas solanacearum</name>
    <dbReference type="NCBI Taxonomy" id="305"/>
    <lineage>
        <taxon>Bacteria</taxon>
        <taxon>Pseudomonadati</taxon>
        <taxon>Pseudomonadota</taxon>
        <taxon>Betaproteobacteria</taxon>
        <taxon>Burkholderiales</taxon>
        <taxon>Burkholderiaceae</taxon>
        <taxon>Ralstonia</taxon>
        <taxon>Ralstonia solanacearum species complex</taxon>
    </lineage>
</organism>
<protein>
    <submittedName>
        <fullName evidence="2">Uncharacterized protein</fullName>
    </submittedName>
</protein>
<feature type="region of interest" description="Disordered" evidence="1">
    <location>
        <begin position="30"/>
        <end position="62"/>
    </location>
</feature>
<feature type="compositionally biased region" description="Polar residues" evidence="1">
    <location>
        <begin position="53"/>
        <end position="62"/>
    </location>
</feature>
<evidence type="ECO:0000313" key="2">
    <source>
        <dbReference type="EMBL" id="CUV11409.1"/>
    </source>
</evidence>
<dbReference type="AlphaFoldDB" id="A0A0S4TNU8"/>
<sequence length="117" mass="12446">MWNGRHLAVSYAGQSRIDVAIAYWGIGCGPVGRPQSPDSRRPPCRTPSRRTSILTNSRSSANATGQQLGIIAVLEHFFGYLGKLGAERGPSRSGARGAEKNGRCKAGRVPLREGGAQ</sequence>
<accession>A0A0S4TNU8</accession>
<name>A0A0S4TNU8_RALSL</name>
<feature type="region of interest" description="Disordered" evidence="1">
    <location>
        <begin position="87"/>
        <end position="117"/>
    </location>
</feature>
<proteinExistence type="predicted"/>